<evidence type="ECO:0000256" key="1">
    <source>
        <dbReference type="ARBA" id="ARBA00004571"/>
    </source>
</evidence>
<evidence type="ECO:0000256" key="12">
    <source>
        <dbReference type="RuleBase" id="RU003357"/>
    </source>
</evidence>
<evidence type="ECO:0000256" key="8">
    <source>
        <dbReference type="ARBA" id="ARBA00023077"/>
    </source>
</evidence>
<organism evidence="15 16">
    <name type="scientific">Sphingopyxis witflariensis</name>
    <dbReference type="NCBI Taxonomy" id="173675"/>
    <lineage>
        <taxon>Bacteria</taxon>
        <taxon>Pseudomonadati</taxon>
        <taxon>Pseudomonadota</taxon>
        <taxon>Alphaproteobacteria</taxon>
        <taxon>Sphingomonadales</taxon>
        <taxon>Sphingomonadaceae</taxon>
        <taxon>Sphingopyxis</taxon>
    </lineage>
</organism>
<accession>A0A246JNM7</accession>
<evidence type="ECO:0000256" key="10">
    <source>
        <dbReference type="ARBA" id="ARBA00023237"/>
    </source>
</evidence>
<evidence type="ECO:0000313" key="16">
    <source>
        <dbReference type="Proteomes" id="UP000197097"/>
    </source>
</evidence>
<dbReference type="PROSITE" id="PS52016">
    <property type="entry name" value="TONB_DEPENDENT_REC_3"/>
    <property type="match status" value="1"/>
</dbReference>
<dbReference type="PANTHER" id="PTHR32552">
    <property type="entry name" value="FERRICHROME IRON RECEPTOR-RELATED"/>
    <property type="match status" value="1"/>
</dbReference>
<keyword evidence="4" id="KW-0410">Iron transport</keyword>
<feature type="domain" description="TonB-dependent receptor plug" evidence="14">
    <location>
        <begin position="104"/>
        <end position="210"/>
    </location>
</feature>
<dbReference type="InterPro" id="IPR036942">
    <property type="entry name" value="Beta-barrel_TonB_sf"/>
</dbReference>
<proteinExistence type="inferred from homology"/>
<keyword evidence="10 11" id="KW-0998">Cell outer membrane</keyword>
<dbReference type="PANTHER" id="PTHR32552:SF81">
    <property type="entry name" value="TONB-DEPENDENT OUTER MEMBRANE RECEPTOR"/>
    <property type="match status" value="1"/>
</dbReference>
<comment type="subcellular location">
    <subcellularLocation>
        <location evidence="1 11">Cell outer membrane</location>
        <topology evidence="1 11">Multi-pass membrane protein</topology>
    </subcellularLocation>
</comment>
<protein>
    <recommendedName>
        <fullName evidence="17">TonB-dependent receptor</fullName>
    </recommendedName>
</protein>
<dbReference type="SUPFAM" id="SSF56935">
    <property type="entry name" value="Porins"/>
    <property type="match status" value="1"/>
</dbReference>
<evidence type="ECO:0000256" key="3">
    <source>
        <dbReference type="ARBA" id="ARBA00022452"/>
    </source>
</evidence>
<reference evidence="15 16" key="1">
    <citation type="journal article" date="2002" name="Int. J. Syst. Evol. Microbiol.">
        <title>Sphingopyxis witflariensis sp. nov., isolated from activated sludge.</title>
        <authorList>
            <person name="Kampfer P."/>
            <person name="Witzenberger R."/>
            <person name="Denner E.B."/>
            <person name="Busse H.J."/>
            <person name="Neef A."/>
        </authorList>
    </citation>
    <scope>NUCLEOTIDE SEQUENCE [LARGE SCALE GENOMIC DNA]</scope>
    <source>
        <strain evidence="15 16">DSM 14551</strain>
    </source>
</reference>
<dbReference type="InterPro" id="IPR000531">
    <property type="entry name" value="Beta-barrel_TonB"/>
</dbReference>
<dbReference type="GO" id="GO:0006826">
    <property type="term" value="P:iron ion transport"/>
    <property type="evidence" value="ECO:0007669"/>
    <property type="project" value="UniProtKB-KW"/>
</dbReference>
<sequence>MRYGKRPDGQMHRSARAIADGLIPSSSRLRLHRRGSSAADGEPRDGFLEGIGMRSKALALCASIGVLAWAGAARAQTAPEAPAADEPSQLGEIIVTAQKRSESLQRTPVAVSAFTSETLEQQQINGVQQLQYNVPSLVFAQLTGYSQLSMRGIGSDLTVTAGEPTVATFQDGVYMGQLFAQSVPSFDLERIEVLRGPQGTLYGRNSTGGTINYITKPPSYDTAANLAFTYGNYDRVAVEAGATGAIVPDKVAARVSVKYDRRDGYRFNVFDGKRYDANDHLSGQAALLIEPSSDIKLTLRGDMSRQVTSAVQQFIDALPTPSSISPETPTGIFSLPGTALAGIPGLLSPSDLALLGNRSISDLFGLSEPGLRGGDPTKSTRIANDFPSRTEVNLRGASATLDWDIGNVSLKSITAYRFSKLFIQTDNDGSSAAILYEDPIQQTSKQFTQEVNISGKAFDDRLDWLAGVFYLHDRASLKADIYLPSLGDLIIASASLGTAAPPPVFDLSQPLIPNLLLLGSDPLLGNTLYGGQPTPVAFLGFGAEQKSSSLAGFGQVTYRIADRLRVTAGLRYTRDEKDVFRRLHSNFVPTAALCETQSKKSWTAWTGTAGVDFDLSDRAMLYGKVSRGYKAGGFNPAECTGSFNPEILWSYEAGLKSTLADNQLRVNLAGFYYDFSDIQFTTYLNNSSTIRNAADATLYGIEAEYMLAPRGLAGFSLDGSGSWIHSEYGSQLLQDPLGLATLDIKGNRLIRAPEWKLNFGAQQRIETANAGAFTLRGEAAYTSQIFHDVFNGEAPFQSQTREAPYWILNARLSWSSPGDRFQAQLFAENITNKLYAYSRVAAATGAYVSGQFSPPRTYGIRLSMKLGAN</sequence>
<evidence type="ECO:0000256" key="6">
    <source>
        <dbReference type="ARBA" id="ARBA00023004"/>
    </source>
</evidence>
<keyword evidence="16" id="KW-1185">Reference proteome</keyword>
<dbReference type="Pfam" id="PF00593">
    <property type="entry name" value="TonB_dep_Rec_b-barrel"/>
    <property type="match status" value="1"/>
</dbReference>
<feature type="domain" description="TonB-dependent receptor-like beta-barrel" evidence="13">
    <location>
        <begin position="388"/>
        <end position="830"/>
    </location>
</feature>
<keyword evidence="5 11" id="KW-0812">Transmembrane</keyword>
<dbReference type="Gene3D" id="2.40.170.20">
    <property type="entry name" value="TonB-dependent receptor, beta-barrel domain"/>
    <property type="match status" value="3"/>
</dbReference>
<evidence type="ECO:0008006" key="17">
    <source>
        <dbReference type="Google" id="ProtNLM"/>
    </source>
</evidence>
<evidence type="ECO:0000256" key="9">
    <source>
        <dbReference type="ARBA" id="ARBA00023136"/>
    </source>
</evidence>
<evidence type="ECO:0000313" key="15">
    <source>
        <dbReference type="EMBL" id="OWQ94222.1"/>
    </source>
</evidence>
<dbReference type="GO" id="GO:0009279">
    <property type="term" value="C:cell outer membrane"/>
    <property type="evidence" value="ECO:0007669"/>
    <property type="project" value="UniProtKB-SubCell"/>
</dbReference>
<keyword evidence="8 12" id="KW-0798">TonB box</keyword>
<evidence type="ECO:0000256" key="4">
    <source>
        <dbReference type="ARBA" id="ARBA00022496"/>
    </source>
</evidence>
<name>A0A246JNM7_9SPHN</name>
<evidence type="ECO:0000256" key="2">
    <source>
        <dbReference type="ARBA" id="ARBA00022448"/>
    </source>
</evidence>
<gene>
    <name evidence="15" type="ORF">CDQ91_16455</name>
</gene>
<keyword evidence="3 11" id="KW-1134">Transmembrane beta strand</keyword>
<keyword evidence="9 11" id="KW-0472">Membrane</keyword>
<dbReference type="Proteomes" id="UP000197097">
    <property type="component" value="Unassembled WGS sequence"/>
</dbReference>
<dbReference type="InterPro" id="IPR039426">
    <property type="entry name" value="TonB-dep_rcpt-like"/>
</dbReference>
<evidence type="ECO:0000259" key="14">
    <source>
        <dbReference type="Pfam" id="PF07715"/>
    </source>
</evidence>
<dbReference type="AlphaFoldDB" id="A0A246JNM7"/>
<keyword evidence="2 11" id="KW-0813">Transport</keyword>
<comment type="similarity">
    <text evidence="11 12">Belongs to the TonB-dependent receptor family.</text>
</comment>
<dbReference type="InterPro" id="IPR012910">
    <property type="entry name" value="Plug_dom"/>
</dbReference>
<dbReference type="EMBL" id="NISJ01000010">
    <property type="protein sequence ID" value="OWQ94222.1"/>
    <property type="molecule type" value="Genomic_DNA"/>
</dbReference>
<evidence type="ECO:0000256" key="5">
    <source>
        <dbReference type="ARBA" id="ARBA00022692"/>
    </source>
</evidence>
<comment type="caution">
    <text evidence="15">The sequence shown here is derived from an EMBL/GenBank/DDBJ whole genome shotgun (WGS) entry which is preliminary data.</text>
</comment>
<evidence type="ECO:0000256" key="7">
    <source>
        <dbReference type="ARBA" id="ARBA00023065"/>
    </source>
</evidence>
<keyword evidence="6" id="KW-0408">Iron</keyword>
<evidence type="ECO:0000259" key="13">
    <source>
        <dbReference type="Pfam" id="PF00593"/>
    </source>
</evidence>
<dbReference type="Pfam" id="PF07715">
    <property type="entry name" value="Plug"/>
    <property type="match status" value="1"/>
</dbReference>
<evidence type="ECO:0000256" key="11">
    <source>
        <dbReference type="PROSITE-ProRule" id="PRU01360"/>
    </source>
</evidence>
<keyword evidence="7" id="KW-0406">Ion transport</keyword>